<dbReference type="GO" id="GO:0016646">
    <property type="term" value="F:oxidoreductase activity, acting on the CH-NH group of donors, NAD or NADP as acceptor"/>
    <property type="evidence" value="ECO:0007669"/>
    <property type="project" value="UniProtKB-ARBA"/>
</dbReference>
<dbReference type="PANTHER" id="PTHR43567:SF1">
    <property type="entry name" value="FLAVOREDOXIN"/>
    <property type="match status" value="1"/>
</dbReference>
<feature type="domain" description="Flavin reductase like" evidence="4">
    <location>
        <begin position="11"/>
        <end position="157"/>
    </location>
</feature>
<dbReference type="EMBL" id="JACRSQ010000001">
    <property type="protein sequence ID" value="MBC8542192.1"/>
    <property type="molecule type" value="Genomic_DNA"/>
</dbReference>
<dbReference type="InterPro" id="IPR002563">
    <property type="entry name" value="Flavin_Rdtase-like_dom"/>
</dbReference>
<keyword evidence="6" id="KW-1185">Reference proteome</keyword>
<dbReference type="SUPFAM" id="SSF50475">
    <property type="entry name" value="FMN-binding split barrel"/>
    <property type="match status" value="1"/>
</dbReference>
<evidence type="ECO:0000256" key="2">
    <source>
        <dbReference type="ARBA" id="ARBA00022630"/>
    </source>
</evidence>
<dbReference type="PANTHER" id="PTHR43567">
    <property type="entry name" value="FLAVOREDOXIN-RELATED-RELATED"/>
    <property type="match status" value="1"/>
</dbReference>
<name>A0A926HW07_9FIRM</name>
<evidence type="ECO:0000313" key="5">
    <source>
        <dbReference type="EMBL" id="MBC8542192.1"/>
    </source>
</evidence>
<organism evidence="5 6">
    <name type="scientific">Bianquea renquensis</name>
    <dbReference type="NCBI Taxonomy" id="2763661"/>
    <lineage>
        <taxon>Bacteria</taxon>
        <taxon>Bacillati</taxon>
        <taxon>Bacillota</taxon>
        <taxon>Clostridia</taxon>
        <taxon>Eubacteriales</taxon>
        <taxon>Bianqueaceae</taxon>
        <taxon>Bianquea</taxon>
    </lineage>
</organism>
<proteinExistence type="inferred from homology"/>
<evidence type="ECO:0000259" key="4">
    <source>
        <dbReference type="SMART" id="SM00903"/>
    </source>
</evidence>
<dbReference type="GO" id="GO:0010181">
    <property type="term" value="F:FMN binding"/>
    <property type="evidence" value="ECO:0007669"/>
    <property type="project" value="InterPro"/>
</dbReference>
<accession>A0A926HW07</accession>
<dbReference type="AlphaFoldDB" id="A0A926HW07"/>
<dbReference type="InterPro" id="IPR012349">
    <property type="entry name" value="Split_barrel_FMN-bd"/>
</dbReference>
<keyword evidence="2" id="KW-0285">Flavoprotein</keyword>
<dbReference type="PROSITE" id="PS51257">
    <property type="entry name" value="PROKAR_LIPOPROTEIN"/>
    <property type="match status" value="1"/>
</dbReference>
<dbReference type="Proteomes" id="UP000657006">
    <property type="component" value="Unassembled WGS sequence"/>
</dbReference>
<evidence type="ECO:0000256" key="1">
    <source>
        <dbReference type="ARBA" id="ARBA00001917"/>
    </source>
</evidence>
<reference evidence="5" key="1">
    <citation type="submission" date="2020-08" db="EMBL/GenBank/DDBJ databases">
        <title>Genome public.</title>
        <authorList>
            <person name="Liu C."/>
            <person name="Sun Q."/>
        </authorList>
    </citation>
    <scope>NUCLEOTIDE SEQUENCE</scope>
    <source>
        <strain evidence="5">NSJ-32</strain>
    </source>
</reference>
<dbReference type="SMART" id="SM00903">
    <property type="entry name" value="Flavin_Reduct"/>
    <property type="match status" value="1"/>
</dbReference>
<evidence type="ECO:0000256" key="3">
    <source>
        <dbReference type="ARBA" id="ARBA00038054"/>
    </source>
</evidence>
<dbReference type="Gene3D" id="2.30.110.10">
    <property type="entry name" value="Electron Transport, Fmn-binding Protein, Chain A"/>
    <property type="match status" value="1"/>
</dbReference>
<comment type="caution">
    <text evidence="5">The sequence shown here is derived from an EMBL/GenBank/DDBJ whole genome shotgun (WGS) entry which is preliminary data.</text>
</comment>
<dbReference type="RefSeq" id="WP_177716806.1">
    <property type="nucleotide sequence ID" value="NZ_JACRSQ010000001.1"/>
</dbReference>
<protein>
    <submittedName>
        <fullName evidence="5">Flavin reductase family protein</fullName>
    </submittedName>
</protein>
<evidence type="ECO:0000313" key="6">
    <source>
        <dbReference type="Proteomes" id="UP000657006"/>
    </source>
</evidence>
<dbReference type="InterPro" id="IPR052174">
    <property type="entry name" value="Flavoredoxin"/>
</dbReference>
<comment type="similarity">
    <text evidence="3">Belongs to the flavoredoxin family.</text>
</comment>
<dbReference type="Pfam" id="PF01613">
    <property type="entry name" value="Flavin_Reduct"/>
    <property type="match status" value="1"/>
</dbReference>
<sequence length="192" mass="21221">MSKLRWKPGNMLYPLPAVMVSCGDQPDNYNIFTAAWTGTLCSDPPMTYVSIRPERHSYALISRTKEFVINLTTRRLAKAADFCGVRSGRELHKFDALGLTAVPGFTVGAPLVGESPLSLECRVRQVIPLGSHDMFMADILCVAADDRYLDDAGRFHLEEADLLAYSHGTYYALGQQLGHFGYSVRKTGTKKG</sequence>
<gene>
    <name evidence="5" type="ORF">H8730_01325</name>
</gene>
<comment type="cofactor">
    <cofactor evidence="1">
        <name>FMN</name>
        <dbReference type="ChEBI" id="CHEBI:58210"/>
    </cofactor>
</comment>